<dbReference type="SUPFAM" id="SSF103473">
    <property type="entry name" value="MFS general substrate transporter"/>
    <property type="match status" value="1"/>
</dbReference>
<protein>
    <submittedName>
        <fullName evidence="7">Solute carrier family 22 member 21</fullName>
    </submittedName>
</protein>
<keyword evidence="2 6" id="KW-0812">Transmembrane</keyword>
<dbReference type="InterPro" id="IPR036259">
    <property type="entry name" value="MFS_trans_sf"/>
</dbReference>
<dbReference type="AlphaFoldDB" id="A0AAV3ZTM9"/>
<dbReference type="Gene3D" id="1.20.1250.20">
    <property type="entry name" value="MFS general substrate transporter like domains"/>
    <property type="match status" value="1"/>
</dbReference>
<dbReference type="InterPro" id="IPR005829">
    <property type="entry name" value="Sugar_transporter_CS"/>
</dbReference>
<accession>A0AAV3ZTM9</accession>
<feature type="transmembrane region" description="Helical" evidence="6">
    <location>
        <begin position="316"/>
        <end position="336"/>
    </location>
</feature>
<sequence>MSNHKLSTIEDIYDQIGGLGRFQFAVIFLVGGLKFLVGWSMMLMSYAGYIGDYVCITDLEMDHTMVTNISASGQTVNGSALNVCSVNGTACNDFKFLGSKHTAISEWHLVCDRRWLKATITSIQLAGIIPGSILGGLCGDYIGRRYTAYGSLLLHVILNVISAYSVTWQMFVVMRFLLGAIMGALLIMSVPYPCEFLPMRWRHVLPAIPFWPTGVISFAVVAWWLEDWSLIQHGCAIASAVMLLGYFIIPESPRWLATQGRIEESYKVLEKMARINGKTLPHSAMDVVRKIAEEEKANAKKKQYTYWDLFKRKRSCFITIVFSFQWNMLAIIYYGISFGVNSFVGNLYINIFLMNAVQVFGYLFTAVVINRSLGYGFICLASRIGSTLAPFVVNLDEMPLFSFVLMGILALVSMVSILFVPETSNQVMQESVRRGAGKNGDGLTPEDIDNIEDNSGEEDRMRLRSGVNADV</sequence>
<feature type="transmembrane region" description="Helical" evidence="6">
    <location>
        <begin position="146"/>
        <end position="166"/>
    </location>
</feature>
<dbReference type="Proteomes" id="UP000735302">
    <property type="component" value="Unassembled WGS sequence"/>
</dbReference>
<evidence type="ECO:0000256" key="4">
    <source>
        <dbReference type="ARBA" id="ARBA00023136"/>
    </source>
</evidence>
<evidence type="ECO:0000313" key="8">
    <source>
        <dbReference type="Proteomes" id="UP000735302"/>
    </source>
</evidence>
<comment type="subcellular location">
    <subcellularLocation>
        <location evidence="1">Membrane</location>
        <topology evidence="1">Multi-pass membrane protein</topology>
    </subcellularLocation>
</comment>
<feature type="transmembrane region" description="Helical" evidence="6">
    <location>
        <begin position="348"/>
        <end position="368"/>
    </location>
</feature>
<feature type="region of interest" description="Disordered" evidence="5">
    <location>
        <begin position="431"/>
        <end position="471"/>
    </location>
</feature>
<feature type="transmembrane region" description="Helical" evidence="6">
    <location>
        <begin position="172"/>
        <end position="192"/>
    </location>
</feature>
<feature type="compositionally biased region" description="Acidic residues" evidence="5">
    <location>
        <begin position="444"/>
        <end position="456"/>
    </location>
</feature>
<feature type="transmembrane region" description="Helical" evidence="6">
    <location>
        <begin position="20"/>
        <end position="37"/>
    </location>
</feature>
<evidence type="ECO:0000313" key="7">
    <source>
        <dbReference type="EMBL" id="GFN97827.1"/>
    </source>
</evidence>
<proteinExistence type="predicted"/>
<feature type="transmembrane region" description="Helical" evidence="6">
    <location>
        <begin position="375"/>
        <end position="393"/>
    </location>
</feature>
<dbReference type="Pfam" id="PF00083">
    <property type="entry name" value="Sugar_tr"/>
    <property type="match status" value="1"/>
</dbReference>
<dbReference type="GO" id="GO:0016020">
    <property type="term" value="C:membrane"/>
    <property type="evidence" value="ECO:0007669"/>
    <property type="project" value="UniProtKB-SubCell"/>
</dbReference>
<keyword evidence="3 6" id="KW-1133">Transmembrane helix</keyword>
<comment type="caution">
    <text evidence="7">The sequence shown here is derived from an EMBL/GenBank/DDBJ whole genome shotgun (WGS) entry which is preliminary data.</text>
</comment>
<feature type="transmembrane region" description="Helical" evidence="6">
    <location>
        <begin position="399"/>
        <end position="420"/>
    </location>
</feature>
<dbReference type="EMBL" id="BLXT01002815">
    <property type="protein sequence ID" value="GFN97827.1"/>
    <property type="molecule type" value="Genomic_DNA"/>
</dbReference>
<dbReference type="GO" id="GO:0022857">
    <property type="term" value="F:transmembrane transporter activity"/>
    <property type="evidence" value="ECO:0007669"/>
    <property type="project" value="InterPro"/>
</dbReference>
<gene>
    <name evidence="7" type="ORF">PoB_002433300</name>
</gene>
<evidence type="ECO:0000256" key="2">
    <source>
        <dbReference type="ARBA" id="ARBA00022692"/>
    </source>
</evidence>
<dbReference type="PROSITE" id="PS00217">
    <property type="entry name" value="SUGAR_TRANSPORT_2"/>
    <property type="match status" value="1"/>
</dbReference>
<evidence type="ECO:0000256" key="3">
    <source>
        <dbReference type="ARBA" id="ARBA00022989"/>
    </source>
</evidence>
<keyword evidence="8" id="KW-1185">Reference proteome</keyword>
<name>A0AAV3ZTM9_9GAST</name>
<evidence type="ECO:0000256" key="6">
    <source>
        <dbReference type="SAM" id="Phobius"/>
    </source>
</evidence>
<dbReference type="PANTHER" id="PTHR24064">
    <property type="entry name" value="SOLUTE CARRIER FAMILY 22 MEMBER"/>
    <property type="match status" value="1"/>
</dbReference>
<feature type="transmembrane region" description="Helical" evidence="6">
    <location>
        <begin position="204"/>
        <end position="224"/>
    </location>
</feature>
<dbReference type="InterPro" id="IPR005828">
    <property type="entry name" value="MFS_sugar_transport-like"/>
</dbReference>
<keyword evidence="4 6" id="KW-0472">Membrane</keyword>
<feature type="transmembrane region" description="Helical" evidence="6">
    <location>
        <begin position="230"/>
        <end position="249"/>
    </location>
</feature>
<organism evidence="7 8">
    <name type="scientific">Plakobranchus ocellatus</name>
    <dbReference type="NCBI Taxonomy" id="259542"/>
    <lineage>
        <taxon>Eukaryota</taxon>
        <taxon>Metazoa</taxon>
        <taxon>Spiralia</taxon>
        <taxon>Lophotrochozoa</taxon>
        <taxon>Mollusca</taxon>
        <taxon>Gastropoda</taxon>
        <taxon>Heterobranchia</taxon>
        <taxon>Euthyneura</taxon>
        <taxon>Panpulmonata</taxon>
        <taxon>Sacoglossa</taxon>
        <taxon>Placobranchoidea</taxon>
        <taxon>Plakobranchidae</taxon>
        <taxon>Plakobranchus</taxon>
    </lineage>
</organism>
<evidence type="ECO:0000256" key="5">
    <source>
        <dbReference type="SAM" id="MobiDB-lite"/>
    </source>
</evidence>
<reference evidence="7 8" key="1">
    <citation type="journal article" date="2021" name="Elife">
        <title>Chloroplast acquisition without the gene transfer in kleptoplastic sea slugs, Plakobranchus ocellatus.</title>
        <authorList>
            <person name="Maeda T."/>
            <person name="Takahashi S."/>
            <person name="Yoshida T."/>
            <person name="Shimamura S."/>
            <person name="Takaki Y."/>
            <person name="Nagai Y."/>
            <person name="Toyoda A."/>
            <person name="Suzuki Y."/>
            <person name="Arimoto A."/>
            <person name="Ishii H."/>
            <person name="Satoh N."/>
            <person name="Nishiyama T."/>
            <person name="Hasebe M."/>
            <person name="Maruyama T."/>
            <person name="Minagawa J."/>
            <person name="Obokata J."/>
            <person name="Shigenobu S."/>
        </authorList>
    </citation>
    <scope>NUCLEOTIDE SEQUENCE [LARGE SCALE GENOMIC DNA]</scope>
</reference>
<evidence type="ECO:0000256" key="1">
    <source>
        <dbReference type="ARBA" id="ARBA00004141"/>
    </source>
</evidence>